<dbReference type="AlphaFoldDB" id="A0AAX6HBF9"/>
<sequence>MRKVGNSPRKRGKTSPEFGEARLSARRSGVTRAVTHRLLSLWGARSTNGGPGPALDSRLSTKVGSRLAAHRVERTGGSS</sequence>
<gene>
    <name evidence="2" type="ORF">M6B38_323380</name>
</gene>
<feature type="region of interest" description="Disordered" evidence="1">
    <location>
        <begin position="43"/>
        <end position="79"/>
    </location>
</feature>
<reference evidence="2" key="2">
    <citation type="submission" date="2023-04" db="EMBL/GenBank/DDBJ databases">
        <authorList>
            <person name="Bruccoleri R.E."/>
            <person name="Oakeley E.J."/>
            <person name="Faust A.-M."/>
            <person name="Dessus-Babus S."/>
            <person name="Altorfer M."/>
            <person name="Burckhardt D."/>
            <person name="Oertli M."/>
            <person name="Naumann U."/>
            <person name="Petersen F."/>
            <person name="Wong J."/>
        </authorList>
    </citation>
    <scope>NUCLEOTIDE SEQUENCE</scope>
    <source>
        <strain evidence="2">GSM-AAB239-AS_SAM_17_03QT</strain>
        <tissue evidence="2">Leaf</tissue>
    </source>
</reference>
<comment type="caution">
    <text evidence="2">The sequence shown here is derived from an EMBL/GenBank/DDBJ whole genome shotgun (WGS) entry which is preliminary data.</text>
</comment>
<evidence type="ECO:0000256" key="1">
    <source>
        <dbReference type="SAM" id="MobiDB-lite"/>
    </source>
</evidence>
<name>A0AAX6HBF9_IRIPA</name>
<organism evidence="2 3">
    <name type="scientific">Iris pallida</name>
    <name type="common">Sweet iris</name>
    <dbReference type="NCBI Taxonomy" id="29817"/>
    <lineage>
        <taxon>Eukaryota</taxon>
        <taxon>Viridiplantae</taxon>
        <taxon>Streptophyta</taxon>
        <taxon>Embryophyta</taxon>
        <taxon>Tracheophyta</taxon>
        <taxon>Spermatophyta</taxon>
        <taxon>Magnoliopsida</taxon>
        <taxon>Liliopsida</taxon>
        <taxon>Asparagales</taxon>
        <taxon>Iridaceae</taxon>
        <taxon>Iridoideae</taxon>
        <taxon>Irideae</taxon>
        <taxon>Iris</taxon>
    </lineage>
</organism>
<protein>
    <submittedName>
        <fullName evidence="2">Uncharacterized protein</fullName>
    </submittedName>
</protein>
<evidence type="ECO:0000313" key="3">
    <source>
        <dbReference type="Proteomes" id="UP001140949"/>
    </source>
</evidence>
<accession>A0AAX6HBF9</accession>
<proteinExistence type="predicted"/>
<dbReference type="Proteomes" id="UP001140949">
    <property type="component" value="Unassembled WGS sequence"/>
</dbReference>
<evidence type="ECO:0000313" key="2">
    <source>
        <dbReference type="EMBL" id="KAJ6837725.1"/>
    </source>
</evidence>
<feature type="region of interest" description="Disordered" evidence="1">
    <location>
        <begin position="1"/>
        <end position="29"/>
    </location>
</feature>
<dbReference type="EMBL" id="JANAVB010011200">
    <property type="protein sequence ID" value="KAJ6837725.1"/>
    <property type="molecule type" value="Genomic_DNA"/>
</dbReference>
<feature type="compositionally biased region" description="Basic and acidic residues" evidence="1">
    <location>
        <begin position="70"/>
        <end position="79"/>
    </location>
</feature>
<reference evidence="2" key="1">
    <citation type="journal article" date="2023" name="GigaByte">
        <title>Genome assembly of the bearded iris, Iris pallida Lam.</title>
        <authorList>
            <person name="Bruccoleri R.E."/>
            <person name="Oakeley E.J."/>
            <person name="Faust A.M.E."/>
            <person name="Altorfer M."/>
            <person name="Dessus-Babus S."/>
            <person name="Burckhardt D."/>
            <person name="Oertli M."/>
            <person name="Naumann U."/>
            <person name="Petersen F."/>
            <person name="Wong J."/>
        </authorList>
    </citation>
    <scope>NUCLEOTIDE SEQUENCE</scope>
    <source>
        <strain evidence="2">GSM-AAB239-AS_SAM_17_03QT</strain>
    </source>
</reference>
<feature type="compositionally biased region" description="Basic residues" evidence="1">
    <location>
        <begin position="1"/>
        <end position="13"/>
    </location>
</feature>
<keyword evidence="3" id="KW-1185">Reference proteome</keyword>